<evidence type="ECO:0000313" key="2">
    <source>
        <dbReference type="Proteomes" id="UP000481861"/>
    </source>
</evidence>
<name>A0A7C8M9T9_9PLEO</name>
<protein>
    <submittedName>
        <fullName evidence="1">Uncharacterized protein</fullName>
    </submittedName>
</protein>
<accession>A0A7C8M9T9</accession>
<proteinExistence type="predicted"/>
<feature type="non-terminal residue" evidence="1">
    <location>
        <position position="51"/>
    </location>
</feature>
<reference evidence="1 2" key="1">
    <citation type="submission" date="2020-01" db="EMBL/GenBank/DDBJ databases">
        <authorList>
            <consortium name="DOE Joint Genome Institute"/>
            <person name="Haridas S."/>
            <person name="Albert R."/>
            <person name="Binder M."/>
            <person name="Bloem J."/>
            <person name="Labutti K."/>
            <person name="Salamov A."/>
            <person name="Andreopoulos B."/>
            <person name="Baker S.E."/>
            <person name="Barry K."/>
            <person name="Bills G."/>
            <person name="Bluhm B.H."/>
            <person name="Cannon C."/>
            <person name="Castanera R."/>
            <person name="Culley D.E."/>
            <person name="Daum C."/>
            <person name="Ezra D."/>
            <person name="Gonzalez J.B."/>
            <person name="Henrissat B."/>
            <person name="Kuo A."/>
            <person name="Liang C."/>
            <person name="Lipzen A."/>
            <person name="Lutzoni F."/>
            <person name="Magnuson J."/>
            <person name="Mondo S."/>
            <person name="Nolan M."/>
            <person name="Ohm R."/>
            <person name="Pangilinan J."/>
            <person name="Park H.-J.H."/>
            <person name="Ramirez L."/>
            <person name="Alfaro M."/>
            <person name="Sun H."/>
            <person name="Tritt A."/>
            <person name="Yoshinaga Y."/>
            <person name="Zwiers L.-H.L."/>
            <person name="Turgeon B.G."/>
            <person name="Goodwin S.B."/>
            <person name="Spatafora J.W."/>
            <person name="Crous P.W."/>
            <person name="Grigoriev I.V."/>
        </authorList>
    </citation>
    <scope>NUCLEOTIDE SEQUENCE [LARGE SCALE GENOMIC DNA]</scope>
    <source>
        <strain evidence="1 2">CBS 611.86</strain>
    </source>
</reference>
<dbReference type="Proteomes" id="UP000481861">
    <property type="component" value="Unassembled WGS sequence"/>
</dbReference>
<evidence type="ECO:0000313" key="1">
    <source>
        <dbReference type="EMBL" id="KAF2871581.1"/>
    </source>
</evidence>
<comment type="caution">
    <text evidence="1">The sequence shown here is derived from an EMBL/GenBank/DDBJ whole genome shotgun (WGS) entry which is preliminary data.</text>
</comment>
<gene>
    <name evidence="1" type="ORF">BDV95DRAFT_572327</name>
</gene>
<organism evidence="1 2">
    <name type="scientific">Massariosphaeria phaeospora</name>
    <dbReference type="NCBI Taxonomy" id="100035"/>
    <lineage>
        <taxon>Eukaryota</taxon>
        <taxon>Fungi</taxon>
        <taxon>Dikarya</taxon>
        <taxon>Ascomycota</taxon>
        <taxon>Pezizomycotina</taxon>
        <taxon>Dothideomycetes</taxon>
        <taxon>Pleosporomycetidae</taxon>
        <taxon>Pleosporales</taxon>
        <taxon>Pleosporales incertae sedis</taxon>
        <taxon>Massariosphaeria</taxon>
    </lineage>
</organism>
<keyword evidence="2" id="KW-1185">Reference proteome</keyword>
<dbReference type="AlphaFoldDB" id="A0A7C8M9T9"/>
<dbReference type="EMBL" id="JAADJZ010000011">
    <property type="protein sequence ID" value="KAF2871581.1"/>
    <property type="molecule type" value="Genomic_DNA"/>
</dbReference>
<sequence length="51" mass="5821">MKLSIRMMRSVESCSGCSRRWSTILSWTGCALISSKSRVVFCWRRGSTSNM</sequence>